<organism evidence="7 8">
    <name type="scientific">Ruminiclostridium papyrosolvens C7</name>
    <dbReference type="NCBI Taxonomy" id="1330534"/>
    <lineage>
        <taxon>Bacteria</taxon>
        <taxon>Bacillati</taxon>
        <taxon>Bacillota</taxon>
        <taxon>Clostridia</taxon>
        <taxon>Eubacteriales</taxon>
        <taxon>Oscillospiraceae</taxon>
        <taxon>Ruminiclostridium</taxon>
    </lineage>
</organism>
<evidence type="ECO:0000256" key="3">
    <source>
        <dbReference type="PROSITE-ProRule" id="PRU00169"/>
    </source>
</evidence>
<dbReference type="EMBL" id="ATAY01000069">
    <property type="protein sequence ID" value="EPR10261.1"/>
    <property type="molecule type" value="Genomic_DNA"/>
</dbReference>
<dbReference type="SUPFAM" id="SSF52172">
    <property type="entry name" value="CheY-like"/>
    <property type="match status" value="1"/>
</dbReference>
<dbReference type="Proteomes" id="UP000016860">
    <property type="component" value="Unassembled WGS sequence"/>
</dbReference>
<dbReference type="InterPro" id="IPR007492">
    <property type="entry name" value="LytTR_DNA-bd_dom"/>
</dbReference>
<dbReference type="OrthoDB" id="9809318at2"/>
<evidence type="ECO:0000313" key="8">
    <source>
        <dbReference type="Proteomes" id="UP000016860"/>
    </source>
</evidence>
<dbReference type="PROSITE" id="PS50930">
    <property type="entry name" value="HTH_LYTTR"/>
    <property type="match status" value="1"/>
</dbReference>
<feature type="domain" description="Response regulatory" evidence="5">
    <location>
        <begin position="3"/>
        <end position="123"/>
    </location>
</feature>
<dbReference type="SMART" id="SM00850">
    <property type="entry name" value="LytTR"/>
    <property type="match status" value="1"/>
</dbReference>
<dbReference type="Pfam" id="PF00072">
    <property type="entry name" value="Response_reg"/>
    <property type="match status" value="1"/>
</dbReference>
<gene>
    <name evidence="7" type="ORF">L323_14180</name>
</gene>
<evidence type="ECO:0000313" key="7">
    <source>
        <dbReference type="EMBL" id="EPR10261.1"/>
    </source>
</evidence>
<reference evidence="7 8" key="1">
    <citation type="journal article" date="2013" name="Genome Announc.">
        <title>Draft Genome Sequence of the Cellulolytic Bacterium Clostridium papyrosolvens C7 (ATCC 700395).</title>
        <authorList>
            <person name="Zepeda V."/>
            <person name="Dassa B."/>
            <person name="Borovok I."/>
            <person name="Lamed R."/>
            <person name="Bayer E.A."/>
            <person name="Cate J.H."/>
        </authorList>
    </citation>
    <scope>NUCLEOTIDE SEQUENCE [LARGE SCALE GENOMIC DNA]</scope>
    <source>
        <strain evidence="7 8">C7</strain>
    </source>
</reference>
<sequence length="237" mass="27600">MLKLSVLDDDPQMIEQYENIIPEWFKKNNLNGELVIATTSHTKFLEEIKSNTSNVCIIDINLKDNVNGMYIAEQIRKSHSTIEIIFVTGCLDFIQRAFEVRAYQFIQKPDMKLLEETIVKLANEKESLNQDHVEIKCNSEIYFIPINDINFIERLKRRTILHARTGDFVTYEGLEDLASRIGSKKIKRCHRSVFVNSDKIYCIDLKRKIITLQDSTTCDIGPKFFSDFHSTERIKSI</sequence>
<evidence type="ECO:0000256" key="1">
    <source>
        <dbReference type="ARBA" id="ARBA00018672"/>
    </source>
</evidence>
<name>U4R0K3_9FIRM</name>
<dbReference type="PATRIC" id="fig|1330534.3.peg.2810"/>
<dbReference type="InterPro" id="IPR046947">
    <property type="entry name" value="LytR-like"/>
</dbReference>
<protein>
    <recommendedName>
        <fullName evidence="1">Stage 0 sporulation protein A homolog</fullName>
    </recommendedName>
</protein>
<dbReference type="InterPro" id="IPR011006">
    <property type="entry name" value="CheY-like_superfamily"/>
</dbReference>
<evidence type="ECO:0000256" key="2">
    <source>
        <dbReference type="ARBA" id="ARBA00024867"/>
    </source>
</evidence>
<dbReference type="RefSeq" id="WP_020816296.1">
    <property type="nucleotide sequence ID" value="NZ_ATAY01000069.1"/>
</dbReference>
<dbReference type="Gene3D" id="2.40.50.1020">
    <property type="entry name" value="LytTr DNA-binding domain"/>
    <property type="match status" value="1"/>
</dbReference>
<dbReference type="InterPro" id="IPR001789">
    <property type="entry name" value="Sig_transdc_resp-reg_receiver"/>
</dbReference>
<dbReference type="CDD" id="cd00156">
    <property type="entry name" value="REC"/>
    <property type="match status" value="1"/>
</dbReference>
<dbReference type="GO" id="GO:0003677">
    <property type="term" value="F:DNA binding"/>
    <property type="evidence" value="ECO:0007669"/>
    <property type="project" value="InterPro"/>
</dbReference>
<dbReference type="Pfam" id="PF04397">
    <property type="entry name" value="LytTR"/>
    <property type="match status" value="1"/>
</dbReference>
<proteinExistence type="predicted"/>
<comment type="caution">
    <text evidence="7">The sequence shown here is derived from an EMBL/GenBank/DDBJ whole genome shotgun (WGS) entry which is preliminary data.</text>
</comment>
<keyword evidence="4" id="KW-0175">Coiled coil</keyword>
<dbReference type="PROSITE" id="PS50110">
    <property type="entry name" value="RESPONSE_REGULATORY"/>
    <property type="match status" value="1"/>
</dbReference>
<feature type="coiled-coil region" evidence="4">
    <location>
        <begin position="111"/>
        <end position="138"/>
    </location>
</feature>
<evidence type="ECO:0000256" key="4">
    <source>
        <dbReference type="SAM" id="Coils"/>
    </source>
</evidence>
<dbReference type="SMART" id="SM00448">
    <property type="entry name" value="REC"/>
    <property type="match status" value="1"/>
</dbReference>
<dbReference type="Gene3D" id="3.40.50.2300">
    <property type="match status" value="1"/>
</dbReference>
<comment type="function">
    <text evidence="2">May play the central regulatory role in sporulation. It may be an element of the effector pathway responsible for the activation of sporulation genes in response to nutritional stress. Spo0A may act in concert with spo0H (a sigma factor) to control the expression of some genes that are critical to the sporulation process.</text>
</comment>
<keyword evidence="3" id="KW-0597">Phosphoprotein</keyword>
<dbReference type="GO" id="GO:0000156">
    <property type="term" value="F:phosphorelay response regulator activity"/>
    <property type="evidence" value="ECO:0007669"/>
    <property type="project" value="InterPro"/>
</dbReference>
<evidence type="ECO:0000259" key="5">
    <source>
        <dbReference type="PROSITE" id="PS50110"/>
    </source>
</evidence>
<dbReference type="STRING" id="1330534.L323_14180"/>
<dbReference type="AlphaFoldDB" id="U4R0K3"/>
<dbReference type="PANTHER" id="PTHR37299:SF1">
    <property type="entry name" value="STAGE 0 SPORULATION PROTEIN A HOMOLOG"/>
    <property type="match status" value="1"/>
</dbReference>
<evidence type="ECO:0000259" key="6">
    <source>
        <dbReference type="PROSITE" id="PS50930"/>
    </source>
</evidence>
<dbReference type="PANTHER" id="PTHR37299">
    <property type="entry name" value="TRANSCRIPTIONAL REGULATOR-RELATED"/>
    <property type="match status" value="1"/>
</dbReference>
<feature type="modified residue" description="4-aspartylphosphate" evidence="3">
    <location>
        <position position="59"/>
    </location>
</feature>
<accession>U4R0K3</accession>
<feature type="domain" description="HTH LytTR-type" evidence="6">
    <location>
        <begin position="133"/>
        <end position="200"/>
    </location>
</feature>